<accession>A0A6J6Z952</accession>
<proteinExistence type="predicted"/>
<dbReference type="AlphaFoldDB" id="A0A6J6Z952"/>
<protein>
    <submittedName>
        <fullName evidence="1">Unannotated protein</fullName>
    </submittedName>
</protein>
<name>A0A6J6Z952_9ZZZZ</name>
<gene>
    <name evidence="1" type="ORF">UFOPK3139_00335</name>
</gene>
<organism evidence="1">
    <name type="scientific">freshwater metagenome</name>
    <dbReference type="NCBI Taxonomy" id="449393"/>
    <lineage>
        <taxon>unclassified sequences</taxon>
        <taxon>metagenomes</taxon>
        <taxon>ecological metagenomes</taxon>
    </lineage>
</organism>
<sequence>MVGARGKHAAEEAKFAVEEDGRLDVAVGPATAQLRVRDAVEGAGRHGIAQAERTEP</sequence>
<evidence type="ECO:0000313" key="1">
    <source>
        <dbReference type="EMBL" id="CAB4815678.1"/>
    </source>
</evidence>
<reference evidence="1" key="1">
    <citation type="submission" date="2020-05" db="EMBL/GenBank/DDBJ databases">
        <authorList>
            <person name="Chiriac C."/>
            <person name="Salcher M."/>
            <person name="Ghai R."/>
            <person name="Kavagutti S V."/>
        </authorList>
    </citation>
    <scope>NUCLEOTIDE SEQUENCE</scope>
</reference>
<dbReference type="EMBL" id="CAFABA010000007">
    <property type="protein sequence ID" value="CAB4815678.1"/>
    <property type="molecule type" value="Genomic_DNA"/>
</dbReference>